<dbReference type="Pfam" id="PF00920">
    <property type="entry name" value="ILVD_EDD_N"/>
    <property type="match status" value="1"/>
</dbReference>
<feature type="domain" description="Dihydroxy-acid/6-phosphogluconate dehydratase N-terminal" evidence="4">
    <location>
        <begin position="103"/>
        <end position="195"/>
    </location>
</feature>
<dbReference type="PANTHER" id="PTHR21000">
    <property type="entry name" value="DIHYDROXY-ACID DEHYDRATASE DAD"/>
    <property type="match status" value="1"/>
</dbReference>
<keyword evidence="2" id="KW-0456">Lyase</keyword>
<sequence>MQSLALSSPVSLRLSSSPKVDASAAAHRPFFLRPHCVRRPRASSSSASERHQIVESPPPPAPENPPGPHKLNRYSSRITEPKSQGGSQAILYGVGLSDDDMRKPQVGVSSVWYEGNTCNMHLLRLAEAAREGVREAGMVAFRFNTIGVSDAISMGTRGMCYSLQSRDLIADSIETVMAAQWYDANISIPGCDKNVSFSSFSASFSSFIWSFFVSIFDFAHSYA</sequence>
<dbReference type="GO" id="GO:0009082">
    <property type="term" value="P:branched-chain amino acid biosynthetic process"/>
    <property type="evidence" value="ECO:0007669"/>
    <property type="project" value="TreeGrafter"/>
</dbReference>
<dbReference type="GO" id="GO:0004160">
    <property type="term" value="F:dihydroxy-acid dehydratase activity"/>
    <property type="evidence" value="ECO:0007669"/>
    <property type="project" value="TreeGrafter"/>
</dbReference>
<feature type="region of interest" description="Disordered" evidence="3">
    <location>
        <begin position="35"/>
        <end position="84"/>
    </location>
</feature>
<evidence type="ECO:0000256" key="2">
    <source>
        <dbReference type="ARBA" id="ARBA00023239"/>
    </source>
</evidence>
<reference evidence="5 6" key="1">
    <citation type="journal article" date="2014" name="Agronomy (Basel)">
        <title>A Draft Genome Sequence for Ensete ventricosum, the Drought-Tolerant Tree Against Hunger.</title>
        <authorList>
            <person name="Harrison J."/>
            <person name="Moore K.A."/>
            <person name="Paszkiewicz K."/>
            <person name="Jones T."/>
            <person name="Grant M."/>
            <person name="Ambacheew D."/>
            <person name="Muzemil S."/>
            <person name="Studholme D.J."/>
        </authorList>
    </citation>
    <scope>NUCLEOTIDE SEQUENCE [LARGE SCALE GENOMIC DNA]</scope>
</reference>
<dbReference type="InterPro" id="IPR050165">
    <property type="entry name" value="DHAD_IlvD/Edd"/>
</dbReference>
<protein>
    <recommendedName>
        <fullName evidence="4">Dihydroxy-acid/6-phosphogluconate dehydratase N-terminal domain-containing protein</fullName>
    </recommendedName>
</protein>
<evidence type="ECO:0000259" key="4">
    <source>
        <dbReference type="Pfam" id="PF00920"/>
    </source>
</evidence>
<dbReference type="InterPro" id="IPR037237">
    <property type="entry name" value="IlvD/EDD_N"/>
</dbReference>
<organism evidence="5 6">
    <name type="scientific">Ensete ventricosum</name>
    <name type="common">Abyssinian banana</name>
    <name type="synonym">Musa ensete</name>
    <dbReference type="NCBI Taxonomy" id="4639"/>
    <lineage>
        <taxon>Eukaryota</taxon>
        <taxon>Viridiplantae</taxon>
        <taxon>Streptophyta</taxon>
        <taxon>Embryophyta</taxon>
        <taxon>Tracheophyta</taxon>
        <taxon>Spermatophyta</taxon>
        <taxon>Magnoliopsida</taxon>
        <taxon>Liliopsida</taxon>
        <taxon>Zingiberales</taxon>
        <taxon>Musaceae</taxon>
        <taxon>Ensete</taxon>
    </lineage>
</organism>
<dbReference type="PANTHER" id="PTHR21000:SF5">
    <property type="entry name" value="DIHYDROXY-ACID DEHYDRATASE, MITOCHONDRIAL"/>
    <property type="match status" value="1"/>
</dbReference>
<dbReference type="SUPFAM" id="SSF143975">
    <property type="entry name" value="IlvD/EDD N-terminal domain-like"/>
    <property type="match status" value="1"/>
</dbReference>
<dbReference type="Proteomes" id="UP000287651">
    <property type="component" value="Unassembled WGS sequence"/>
</dbReference>
<feature type="compositionally biased region" description="Polar residues" evidence="3">
    <location>
        <begin position="73"/>
        <end position="84"/>
    </location>
</feature>
<dbReference type="EMBL" id="AMZH03000032">
    <property type="protein sequence ID" value="RRT85973.1"/>
    <property type="molecule type" value="Genomic_DNA"/>
</dbReference>
<gene>
    <name evidence="5" type="ORF">B296_00000599</name>
</gene>
<dbReference type="AlphaFoldDB" id="A0A444CLX5"/>
<name>A0A444CLX5_ENSVE</name>
<evidence type="ECO:0000256" key="3">
    <source>
        <dbReference type="SAM" id="MobiDB-lite"/>
    </source>
</evidence>
<proteinExistence type="inferred from homology"/>
<comment type="caution">
    <text evidence="5">The sequence shown here is derived from an EMBL/GenBank/DDBJ whole genome shotgun (WGS) entry which is preliminary data.</text>
</comment>
<dbReference type="InterPro" id="IPR000581">
    <property type="entry name" value="ILV_EDD_N"/>
</dbReference>
<evidence type="ECO:0000313" key="6">
    <source>
        <dbReference type="Proteomes" id="UP000287651"/>
    </source>
</evidence>
<comment type="similarity">
    <text evidence="1">Belongs to the IlvD/Edd family.</text>
</comment>
<accession>A0A444CLX5</accession>
<evidence type="ECO:0000256" key="1">
    <source>
        <dbReference type="ARBA" id="ARBA00006486"/>
    </source>
</evidence>
<feature type="compositionally biased region" description="Pro residues" evidence="3">
    <location>
        <begin position="56"/>
        <end position="68"/>
    </location>
</feature>
<dbReference type="GO" id="GO:0009570">
    <property type="term" value="C:chloroplast stroma"/>
    <property type="evidence" value="ECO:0007669"/>
    <property type="project" value="TreeGrafter"/>
</dbReference>
<evidence type="ECO:0000313" key="5">
    <source>
        <dbReference type="EMBL" id="RRT85973.1"/>
    </source>
</evidence>